<keyword evidence="1" id="KW-0496">Mitochondrion</keyword>
<reference evidence="1" key="1">
    <citation type="submission" date="2017-03" db="EMBL/GenBank/DDBJ databases">
        <title>The mitochondrial genome of the carnivorous plant Utricularia reniformis (Lentibulariaceae): structure, comparative analysis and evolutionary landmarks.</title>
        <authorList>
            <person name="Silva S.R."/>
            <person name="Alvarenga D.O."/>
            <person name="Michael T.P."/>
            <person name="Miranda V.F.O."/>
            <person name="Varani A.M."/>
        </authorList>
    </citation>
    <scope>NUCLEOTIDE SEQUENCE</scope>
</reference>
<evidence type="ECO:0000313" key="1">
    <source>
        <dbReference type="EMBL" id="ART32267.1"/>
    </source>
</evidence>
<gene>
    <name evidence="1" type="ORF">AEK19_MT2115</name>
</gene>
<dbReference type="EMBL" id="KY774314">
    <property type="protein sequence ID" value="ART32267.1"/>
    <property type="molecule type" value="Genomic_DNA"/>
</dbReference>
<organism evidence="1">
    <name type="scientific">Utricularia reniformis</name>
    <dbReference type="NCBI Taxonomy" id="192314"/>
    <lineage>
        <taxon>Eukaryota</taxon>
        <taxon>Viridiplantae</taxon>
        <taxon>Streptophyta</taxon>
        <taxon>Embryophyta</taxon>
        <taxon>Tracheophyta</taxon>
        <taxon>Spermatophyta</taxon>
        <taxon>Magnoliopsida</taxon>
        <taxon>eudicotyledons</taxon>
        <taxon>Gunneridae</taxon>
        <taxon>Pentapetalae</taxon>
        <taxon>asterids</taxon>
        <taxon>lamiids</taxon>
        <taxon>Lamiales</taxon>
        <taxon>Lentibulariaceae</taxon>
        <taxon>Utricularia</taxon>
    </lineage>
</organism>
<geneLocation type="mitochondrion" evidence="1"/>
<sequence length="55" mass="6417">MQNKNSASIDKSSQVALVLYSIHIHRLLAQVSEEREFFYSKSIERPRRPTQASRI</sequence>
<dbReference type="AlphaFoldDB" id="A0A1Y0B4F6"/>
<proteinExistence type="predicted"/>
<accession>A0A1Y0B4F6</accession>
<name>A0A1Y0B4F6_9LAMI</name>
<protein>
    <submittedName>
        <fullName evidence="1">Uncharacterized protein</fullName>
    </submittedName>
</protein>